<protein>
    <submittedName>
        <fullName evidence="3">Uncharacterized protein</fullName>
    </submittedName>
</protein>
<sequence length="285" mass="32944">MDNLRDQLVSAFKEEMQMRRSLLDLENIILELHIDTSRHQITIADWEKVKAQRTLAFQKLDSMHCHSGVDEVEDFDSTEPQDILLARQEITMLVNEQQKTSELKSELEQRLANAKRKVLQLKEILPKVISNNEQQEVLRLLCKIHELEVENTELQAGSMWKESHLCQKDIVLQRYQQHRSMCEEIIRQQLILIEDHDIPIPQPLGKLYRLYFQEYNAGALNRLVKLHSVVSAALKKGISASEQLKGGGSFLQASTVTNPDNTQDENQTDEEKVPELPPIIFDSDR</sequence>
<dbReference type="EMBL" id="JANPWB010000014">
    <property type="protein sequence ID" value="KAJ1096354.1"/>
    <property type="molecule type" value="Genomic_DNA"/>
</dbReference>
<name>A0AAV7LZQ6_PLEWA</name>
<feature type="region of interest" description="Disordered" evidence="2">
    <location>
        <begin position="250"/>
        <end position="285"/>
    </location>
</feature>
<organism evidence="3 4">
    <name type="scientific">Pleurodeles waltl</name>
    <name type="common">Iberian ribbed newt</name>
    <dbReference type="NCBI Taxonomy" id="8319"/>
    <lineage>
        <taxon>Eukaryota</taxon>
        <taxon>Metazoa</taxon>
        <taxon>Chordata</taxon>
        <taxon>Craniata</taxon>
        <taxon>Vertebrata</taxon>
        <taxon>Euteleostomi</taxon>
        <taxon>Amphibia</taxon>
        <taxon>Batrachia</taxon>
        <taxon>Caudata</taxon>
        <taxon>Salamandroidea</taxon>
        <taxon>Salamandridae</taxon>
        <taxon>Pleurodelinae</taxon>
        <taxon>Pleurodeles</taxon>
    </lineage>
</organism>
<evidence type="ECO:0000313" key="4">
    <source>
        <dbReference type="Proteomes" id="UP001066276"/>
    </source>
</evidence>
<accession>A0AAV7LZQ6</accession>
<feature type="compositionally biased region" description="Polar residues" evidence="2">
    <location>
        <begin position="251"/>
        <end position="261"/>
    </location>
</feature>
<evidence type="ECO:0000256" key="2">
    <source>
        <dbReference type="SAM" id="MobiDB-lite"/>
    </source>
</evidence>
<dbReference type="AlphaFoldDB" id="A0AAV7LZQ6"/>
<dbReference type="Proteomes" id="UP001066276">
    <property type="component" value="Chromosome 10"/>
</dbReference>
<keyword evidence="1" id="KW-0175">Coiled coil</keyword>
<feature type="coiled-coil region" evidence="1">
    <location>
        <begin position="97"/>
        <end position="150"/>
    </location>
</feature>
<keyword evidence="4" id="KW-1185">Reference proteome</keyword>
<gene>
    <name evidence="3" type="ORF">NDU88_001496</name>
</gene>
<evidence type="ECO:0000256" key="1">
    <source>
        <dbReference type="SAM" id="Coils"/>
    </source>
</evidence>
<evidence type="ECO:0000313" key="3">
    <source>
        <dbReference type="EMBL" id="KAJ1096354.1"/>
    </source>
</evidence>
<comment type="caution">
    <text evidence="3">The sequence shown here is derived from an EMBL/GenBank/DDBJ whole genome shotgun (WGS) entry which is preliminary data.</text>
</comment>
<proteinExistence type="predicted"/>
<reference evidence="3" key="1">
    <citation type="journal article" date="2022" name="bioRxiv">
        <title>Sequencing and chromosome-scale assembly of the giantPleurodeles waltlgenome.</title>
        <authorList>
            <person name="Brown T."/>
            <person name="Elewa A."/>
            <person name="Iarovenko S."/>
            <person name="Subramanian E."/>
            <person name="Araus A.J."/>
            <person name="Petzold A."/>
            <person name="Susuki M."/>
            <person name="Suzuki K.-i.T."/>
            <person name="Hayashi T."/>
            <person name="Toyoda A."/>
            <person name="Oliveira C."/>
            <person name="Osipova E."/>
            <person name="Leigh N.D."/>
            <person name="Simon A."/>
            <person name="Yun M.H."/>
        </authorList>
    </citation>
    <scope>NUCLEOTIDE SEQUENCE</scope>
    <source>
        <strain evidence="3">20211129_DDA</strain>
        <tissue evidence="3">Liver</tissue>
    </source>
</reference>